<feature type="region of interest" description="Disordered" evidence="2">
    <location>
        <begin position="606"/>
        <end position="728"/>
    </location>
</feature>
<organism evidence="3 4">
    <name type="scientific">Apophysomyces ossiformis</name>
    <dbReference type="NCBI Taxonomy" id="679940"/>
    <lineage>
        <taxon>Eukaryota</taxon>
        <taxon>Fungi</taxon>
        <taxon>Fungi incertae sedis</taxon>
        <taxon>Mucoromycota</taxon>
        <taxon>Mucoromycotina</taxon>
        <taxon>Mucoromycetes</taxon>
        <taxon>Mucorales</taxon>
        <taxon>Mucorineae</taxon>
        <taxon>Mucoraceae</taxon>
        <taxon>Apophysomyces</taxon>
    </lineage>
</organism>
<dbReference type="Gene3D" id="1.20.5.190">
    <property type="match status" value="1"/>
</dbReference>
<evidence type="ECO:0000256" key="1">
    <source>
        <dbReference type="SAM" id="Coils"/>
    </source>
</evidence>
<dbReference type="SMART" id="SM00015">
    <property type="entry name" value="IQ"/>
    <property type="match status" value="1"/>
</dbReference>
<feature type="compositionally biased region" description="Low complexity" evidence="2">
    <location>
        <begin position="608"/>
        <end position="631"/>
    </location>
</feature>
<accession>A0A8H7C0I2</accession>
<evidence type="ECO:0000256" key="2">
    <source>
        <dbReference type="SAM" id="MobiDB-lite"/>
    </source>
</evidence>
<feature type="compositionally biased region" description="Polar residues" evidence="2">
    <location>
        <begin position="641"/>
        <end position="652"/>
    </location>
</feature>
<feature type="compositionally biased region" description="Polar residues" evidence="2">
    <location>
        <begin position="677"/>
        <end position="694"/>
    </location>
</feature>
<sequence>MADEVSRFNTAPIMLRHPSSLVADDVLVNIYRPDQPSHIIFDEADEDECDIIDVPQNLAPEQYRYEFPPKYRLKELAHLDKNDDVFSFFDESSFTTASTSTAACSMMPLESDTEEDDDLAAFLMTMRSDHIPTSAVFRPADHASDQLDSLLDRYGYDHHLDDQYEWNPETAMIANEELQHHYPEDEMQLVDDGRLSPLQLPAQARLFARSPACNERRMREQSCDSTTTVTQTKLTQQEMEPVGPSSFLAVARKAPYASSSLDRVDEEDKFHWDESFSFQPSADRSLSSLGKESYLFLATRSYVFIVVQPYINSACSTHDILGSPYVHPHPHPHQRSNSEEELPIITRESELLTDSGSEGDNDSQFSSVSKIVIKLNRSKCSPATIIRRCTTSLGSDEGYDDEEDEKELPIESASVFLPLSDDEELPLTDQEYLRSVAATKIQALWRGYQCRRQPRSARKLFVNVVRMCGYVHQRRVDHMSQRIRQLEDRLREETAMRVAFENAMENMTVLIDKQQRSLYERVEREVDMRQAYERKIESVMAQVQPLETRLHKEAKARANLEDMMSRVIDQVHDLKLSQQQQMKEEAESKRDMQRKLDDALDEIKSLKQQVSQQQQQRQQQQQMPQMTRPVTPRTPAIPSVAKSTVRSSSPIRTGTVVRPKTAQAMVSRTTRTTTRTPQPSTKSSLKDATSTASRRTLVPSPSSRASSRLDSKRTTTVPAARRTLVSRK</sequence>
<name>A0A8H7C0I2_9FUNG</name>
<comment type="caution">
    <text evidence="3">The sequence shown here is derived from an EMBL/GenBank/DDBJ whole genome shotgun (WGS) entry which is preliminary data.</text>
</comment>
<dbReference type="Pfam" id="PF00612">
    <property type="entry name" value="IQ"/>
    <property type="match status" value="1"/>
</dbReference>
<proteinExistence type="predicted"/>
<feature type="compositionally biased region" description="Low complexity" evidence="2">
    <location>
        <begin position="226"/>
        <end position="237"/>
    </location>
</feature>
<dbReference type="InterPro" id="IPR000048">
    <property type="entry name" value="IQ_motif_EF-hand-BS"/>
</dbReference>
<evidence type="ECO:0000313" key="3">
    <source>
        <dbReference type="EMBL" id="KAF7731720.1"/>
    </source>
</evidence>
<reference evidence="3" key="1">
    <citation type="submission" date="2020-01" db="EMBL/GenBank/DDBJ databases">
        <title>Genome Sequencing of Three Apophysomyces-Like Fungal Strains Confirms a Novel Fungal Genus in the Mucoromycota with divergent Burkholderia-like Endosymbiotic Bacteria.</title>
        <authorList>
            <person name="Stajich J.E."/>
            <person name="Macias A.M."/>
            <person name="Carter-House D."/>
            <person name="Lovett B."/>
            <person name="Kasson L.R."/>
            <person name="Berry K."/>
            <person name="Grigoriev I."/>
            <person name="Chang Y."/>
            <person name="Spatafora J."/>
            <person name="Kasson M.T."/>
        </authorList>
    </citation>
    <scope>NUCLEOTIDE SEQUENCE</scope>
    <source>
        <strain evidence="3">NRRL A-21654</strain>
    </source>
</reference>
<dbReference type="PROSITE" id="PS50096">
    <property type="entry name" value="IQ"/>
    <property type="match status" value="1"/>
</dbReference>
<keyword evidence="1" id="KW-0175">Coiled coil</keyword>
<dbReference type="EMBL" id="JABAYA010000008">
    <property type="protein sequence ID" value="KAF7731720.1"/>
    <property type="molecule type" value="Genomic_DNA"/>
</dbReference>
<dbReference type="AlphaFoldDB" id="A0A8H7C0I2"/>
<protein>
    <submittedName>
        <fullName evidence="3">Uncharacterized protein</fullName>
    </submittedName>
</protein>
<dbReference type="CDD" id="cd23767">
    <property type="entry name" value="IQCD"/>
    <property type="match status" value="1"/>
</dbReference>
<gene>
    <name evidence="3" type="ORF">EC973_008892</name>
</gene>
<evidence type="ECO:0000313" key="4">
    <source>
        <dbReference type="Proteomes" id="UP000605846"/>
    </source>
</evidence>
<dbReference type="OrthoDB" id="2385347at2759"/>
<dbReference type="Proteomes" id="UP000605846">
    <property type="component" value="Unassembled WGS sequence"/>
</dbReference>
<keyword evidence="4" id="KW-1185">Reference proteome</keyword>
<feature type="region of interest" description="Disordered" evidence="2">
    <location>
        <begin position="217"/>
        <end position="242"/>
    </location>
</feature>
<feature type="coiled-coil region" evidence="1">
    <location>
        <begin position="476"/>
        <end position="503"/>
    </location>
</feature>